<dbReference type="InterPro" id="IPR003660">
    <property type="entry name" value="HAMP_dom"/>
</dbReference>
<evidence type="ECO:0000259" key="9">
    <source>
        <dbReference type="PROSITE" id="PS50109"/>
    </source>
</evidence>
<feature type="transmembrane region" description="Helical" evidence="8">
    <location>
        <begin position="172"/>
        <end position="193"/>
    </location>
</feature>
<dbReference type="SUPFAM" id="SSF158472">
    <property type="entry name" value="HAMP domain-like"/>
    <property type="match status" value="1"/>
</dbReference>
<dbReference type="InterPro" id="IPR004358">
    <property type="entry name" value="Sig_transdc_His_kin-like_C"/>
</dbReference>
<dbReference type="Gene3D" id="3.30.565.10">
    <property type="entry name" value="Histidine kinase-like ATPase, C-terminal domain"/>
    <property type="match status" value="1"/>
</dbReference>
<dbReference type="PROSITE" id="PS50110">
    <property type="entry name" value="RESPONSE_REGULATORY"/>
    <property type="match status" value="1"/>
</dbReference>
<reference evidence="12 13" key="1">
    <citation type="submission" date="2019-11" db="EMBL/GenBank/DDBJ databases">
        <title>Novel species isolated from a subtropical stream in China.</title>
        <authorList>
            <person name="Lu H."/>
        </authorList>
    </citation>
    <scope>NUCLEOTIDE SEQUENCE [LARGE SCALE GENOMIC DNA]</scope>
    <source>
        <strain evidence="12 13">FT92W</strain>
    </source>
</reference>
<dbReference type="SUPFAM" id="SSF47384">
    <property type="entry name" value="Homodimeric domain of signal transducing histidine kinase"/>
    <property type="match status" value="1"/>
</dbReference>
<dbReference type="SUPFAM" id="SSF55781">
    <property type="entry name" value="GAF domain-like"/>
    <property type="match status" value="1"/>
</dbReference>
<evidence type="ECO:0000256" key="2">
    <source>
        <dbReference type="ARBA" id="ARBA00004370"/>
    </source>
</evidence>
<dbReference type="Gene3D" id="6.10.340.10">
    <property type="match status" value="1"/>
</dbReference>
<organism evidence="12 13">
    <name type="scientific">Pseudoduganella rivuli</name>
    <dbReference type="NCBI Taxonomy" id="2666085"/>
    <lineage>
        <taxon>Bacteria</taxon>
        <taxon>Pseudomonadati</taxon>
        <taxon>Pseudomonadota</taxon>
        <taxon>Betaproteobacteria</taxon>
        <taxon>Burkholderiales</taxon>
        <taxon>Oxalobacteraceae</taxon>
        <taxon>Telluria group</taxon>
        <taxon>Pseudoduganella</taxon>
    </lineage>
</organism>
<keyword evidence="5" id="KW-0808">Transferase</keyword>
<dbReference type="Pfam" id="PF00512">
    <property type="entry name" value="HisKA"/>
    <property type="match status" value="1"/>
</dbReference>
<dbReference type="InterPro" id="IPR011006">
    <property type="entry name" value="CheY-like_superfamily"/>
</dbReference>
<dbReference type="CDD" id="cd06225">
    <property type="entry name" value="HAMP"/>
    <property type="match status" value="1"/>
</dbReference>
<dbReference type="CDD" id="cd00156">
    <property type="entry name" value="REC"/>
    <property type="match status" value="1"/>
</dbReference>
<evidence type="ECO:0000256" key="6">
    <source>
        <dbReference type="ARBA" id="ARBA00022777"/>
    </source>
</evidence>
<protein>
    <recommendedName>
        <fullName evidence="3">histidine kinase</fullName>
        <ecNumber evidence="3">2.7.13.3</ecNumber>
    </recommendedName>
</protein>
<dbReference type="PANTHER" id="PTHR43065:SF42">
    <property type="entry name" value="TWO-COMPONENT SENSOR PPRA"/>
    <property type="match status" value="1"/>
</dbReference>
<dbReference type="AlphaFoldDB" id="A0A7X2ISI1"/>
<dbReference type="SMART" id="SM00065">
    <property type="entry name" value="GAF"/>
    <property type="match status" value="1"/>
</dbReference>
<dbReference type="EMBL" id="WKJJ01000019">
    <property type="protein sequence ID" value="MRV75291.1"/>
    <property type="molecule type" value="Genomic_DNA"/>
</dbReference>
<evidence type="ECO:0000313" key="12">
    <source>
        <dbReference type="EMBL" id="MRV75291.1"/>
    </source>
</evidence>
<keyword evidence="4 7" id="KW-0597">Phosphoprotein</keyword>
<dbReference type="InterPro" id="IPR003018">
    <property type="entry name" value="GAF"/>
</dbReference>
<dbReference type="SUPFAM" id="SSF55874">
    <property type="entry name" value="ATPase domain of HSP90 chaperone/DNA topoisomerase II/histidine kinase"/>
    <property type="match status" value="1"/>
</dbReference>
<evidence type="ECO:0000259" key="10">
    <source>
        <dbReference type="PROSITE" id="PS50110"/>
    </source>
</evidence>
<evidence type="ECO:0000256" key="8">
    <source>
        <dbReference type="SAM" id="Phobius"/>
    </source>
</evidence>
<comment type="caution">
    <text evidence="12">The sequence shown here is derived from an EMBL/GenBank/DDBJ whole genome shotgun (WGS) entry which is preliminary data.</text>
</comment>
<evidence type="ECO:0000259" key="11">
    <source>
        <dbReference type="PROSITE" id="PS50885"/>
    </source>
</evidence>
<comment type="subcellular location">
    <subcellularLocation>
        <location evidence="2">Membrane</location>
    </subcellularLocation>
</comment>
<sequence length="838" mass="91089">MRLATRFKLMGLLSAAIVAMAVAILLISAQRVRQELQRNEMAGEMVSAITGLRFLTMEYVLKHEERTRTQWRMRCTSLAQLLADVAAMDHRSDAAVVAGLQITLSSIDNQFGVLSAPRSYTRNGAEQAVAAEFEARLSGQITNRMQGMIADAMRLSAASREGVLVAQRQEQAAMLGFGGLVMLVVAATAWLGYRSVVQSLQRLREGTQRVGAGDLAYRVDIMERDEIGDLARAFDGMTARLMETSVSRNELAASNAALQSEIRERQQAEARNLEQLARLRLLHQITRSIGDRQDLRSIFQVVLRCLEDQLPIAFGCACLYDRDSGHLMVNCIGMHSAAAGHPLHERTMIELDGAALTRCVQGEFVYETDIAEADTPFARSLAACGLRSLVLAPLPVDGRVAGILAAARRAPDGFSSGECDFLQQLSEHVALAVHQGELYAALQRAYDDMRQAQQKFLQQERLRALGQMASGIAHDINNAISPVALYTEYLLEGEAGLSPHARHCLEVVRRAVDDVAATVARMREFYRMRDAHLAQAPVAAGEVLQQVADLTRASWNDMPQQRGATIRLTVEAMPDLPPFMGVESDIREALTNLVLNAVDAMPDGGHLTLRARQLELGEQEGQGVRRISIEVSDTGIGMDEATQRRCLEPFFTTKGERGTGLGLAMVYGMAERHGGYIDIVTAPGKGTTVRLGFDAPSAAPAPVASKAGTRAGQLRILAVDDDPQLLDSLRVILERDGHRVTEADGGQAGIDLFRDAHASGEPYGLVVTDLGMPYVDGRKVAQAVKALSPATPVLLLTGWGQRMAAENDAPPYVDKVLGKPPRLEELRMALAECCGEEA</sequence>
<dbReference type="PROSITE" id="PS50109">
    <property type="entry name" value="HIS_KIN"/>
    <property type="match status" value="1"/>
</dbReference>
<dbReference type="SMART" id="SM00388">
    <property type="entry name" value="HisKA"/>
    <property type="match status" value="1"/>
</dbReference>
<keyword evidence="6" id="KW-0418">Kinase</keyword>
<gene>
    <name evidence="12" type="ORF">GJ700_26590</name>
</gene>
<dbReference type="SMART" id="SM00387">
    <property type="entry name" value="HATPase_c"/>
    <property type="match status" value="1"/>
</dbReference>
<dbReference type="InterPro" id="IPR003661">
    <property type="entry name" value="HisK_dim/P_dom"/>
</dbReference>
<evidence type="ECO:0000256" key="7">
    <source>
        <dbReference type="PROSITE-ProRule" id="PRU00169"/>
    </source>
</evidence>
<keyword evidence="8" id="KW-1133">Transmembrane helix</keyword>
<keyword evidence="8" id="KW-0812">Transmembrane</keyword>
<accession>A0A7X2ISI1</accession>
<dbReference type="Gene3D" id="3.30.450.40">
    <property type="match status" value="1"/>
</dbReference>
<dbReference type="SMART" id="SM00448">
    <property type="entry name" value="REC"/>
    <property type="match status" value="1"/>
</dbReference>
<feature type="domain" description="Response regulatory" evidence="10">
    <location>
        <begin position="715"/>
        <end position="834"/>
    </location>
</feature>
<dbReference type="PROSITE" id="PS50885">
    <property type="entry name" value="HAMP"/>
    <property type="match status" value="1"/>
</dbReference>
<dbReference type="PRINTS" id="PR00344">
    <property type="entry name" value="BCTRLSENSOR"/>
</dbReference>
<dbReference type="PANTHER" id="PTHR43065">
    <property type="entry name" value="SENSOR HISTIDINE KINASE"/>
    <property type="match status" value="1"/>
</dbReference>
<keyword evidence="13" id="KW-1185">Reference proteome</keyword>
<evidence type="ECO:0000256" key="5">
    <source>
        <dbReference type="ARBA" id="ARBA00022679"/>
    </source>
</evidence>
<dbReference type="Pfam" id="PF00072">
    <property type="entry name" value="Response_reg"/>
    <property type="match status" value="1"/>
</dbReference>
<evidence type="ECO:0000256" key="3">
    <source>
        <dbReference type="ARBA" id="ARBA00012438"/>
    </source>
</evidence>
<keyword evidence="8" id="KW-0472">Membrane</keyword>
<name>A0A7X2ISI1_9BURK</name>
<dbReference type="InterPro" id="IPR003594">
    <property type="entry name" value="HATPase_dom"/>
</dbReference>
<evidence type="ECO:0000256" key="1">
    <source>
        <dbReference type="ARBA" id="ARBA00000085"/>
    </source>
</evidence>
<dbReference type="GO" id="GO:0000155">
    <property type="term" value="F:phosphorelay sensor kinase activity"/>
    <property type="evidence" value="ECO:0007669"/>
    <property type="project" value="InterPro"/>
</dbReference>
<dbReference type="InterPro" id="IPR001789">
    <property type="entry name" value="Sig_transdc_resp-reg_receiver"/>
</dbReference>
<dbReference type="Proteomes" id="UP000446768">
    <property type="component" value="Unassembled WGS sequence"/>
</dbReference>
<dbReference type="GO" id="GO:0016020">
    <property type="term" value="C:membrane"/>
    <property type="evidence" value="ECO:0007669"/>
    <property type="project" value="UniProtKB-SubCell"/>
</dbReference>
<comment type="catalytic activity">
    <reaction evidence="1">
        <text>ATP + protein L-histidine = ADP + protein N-phospho-L-histidine.</text>
        <dbReference type="EC" id="2.7.13.3"/>
    </reaction>
</comment>
<dbReference type="SMART" id="SM00304">
    <property type="entry name" value="HAMP"/>
    <property type="match status" value="1"/>
</dbReference>
<dbReference type="InterPro" id="IPR036890">
    <property type="entry name" value="HATPase_C_sf"/>
</dbReference>
<dbReference type="InterPro" id="IPR005467">
    <property type="entry name" value="His_kinase_dom"/>
</dbReference>
<dbReference type="SUPFAM" id="SSF52172">
    <property type="entry name" value="CheY-like"/>
    <property type="match status" value="1"/>
</dbReference>
<dbReference type="RefSeq" id="WP_154379688.1">
    <property type="nucleotide sequence ID" value="NZ_WKJJ01000019.1"/>
</dbReference>
<feature type="domain" description="Histidine kinase" evidence="9">
    <location>
        <begin position="471"/>
        <end position="697"/>
    </location>
</feature>
<dbReference type="Pfam" id="PF00672">
    <property type="entry name" value="HAMP"/>
    <property type="match status" value="1"/>
</dbReference>
<evidence type="ECO:0000313" key="13">
    <source>
        <dbReference type="Proteomes" id="UP000446768"/>
    </source>
</evidence>
<dbReference type="Gene3D" id="3.40.50.2300">
    <property type="match status" value="1"/>
</dbReference>
<dbReference type="InterPro" id="IPR029016">
    <property type="entry name" value="GAF-like_dom_sf"/>
</dbReference>
<dbReference type="InterPro" id="IPR036097">
    <property type="entry name" value="HisK_dim/P_sf"/>
</dbReference>
<feature type="domain" description="HAMP" evidence="11">
    <location>
        <begin position="194"/>
        <end position="246"/>
    </location>
</feature>
<dbReference type="Gene3D" id="1.10.287.130">
    <property type="match status" value="1"/>
</dbReference>
<dbReference type="Pfam" id="PF02518">
    <property type="entry name" value="HATPase_c"/>
    <property type="match status" value="1"/>
</dbReference>
<feature type="modified residue" description="4-aspartylphosphate" evidence="7">
    <location>
        <position position="769"/>
    </location>
</feature>
<evidence type="ECO:0000256" key="4">
    <source>
        <dbReference type="ARBA" id="ARBA00022553"/>
    </source>
</evidence>
<dbReference type="EC" id="2.7.13.3" evidence="3"/>
<dbReference type="Pfam" id="PF13185">
    <property type="entry name" value="GAF_2"/>
    <property type="match status" value="1"/>
</dbReference>
<proteinExistence type="predicted"/>